<dbReference type="HAMAP" id="MF_01031">
    <property type="entry name" value="LeuD_type1"/>
    <property type="match status" value="1"/>
</dbReference>
<dbReference type="AlphaFoldDB" id="A0A0K0VL06"/>
<comment type="function">
    <text evidence="2 10">Catalyzes the isomerization between 2-isopropylmalate and 3-isopropylmalate, via the formation of 2-isopropylmaleate.</text>
</comment>
<dbReference type="GO" id="GO:0003861">
    <property type="term" value="F:3-isopropylmalate dehydratase activity"/>
    <property type="evidence" value="ECO:0007669"/>
    <property type="project" value="UniProtKB-UniRule"/>
</dbReference>
<dbReference type="InterPro" id="IPR033749">
    <property type="entry name" value="Polyprenyl_synt_CS"/>
</dbReference>
<dbReference type="EC" id="4.2.1.33" evidence="10"/>
<reference evidence="12" key="1">
    <citation type="submission" date="2015-02" db="EMBL/GenBank/DDBJ databases">
        <title>Metabolic pathway involved in 2-methyl-6-ethylaniline degradation by Sphingobium sp. strain MEA3-1 and cloning of a novel flavin-dependent monooxygenase system MeaAB.</title>
        <authorList>
            <person name="Dong W."/>
        </authorList>
    </citation>
    <scope>NUCLEOTIDE SEQUENCE</scope>
    <source>
        <strain evidence="12">MEA3-1</strain>
        <plasmid evidence="12">pMEA02</plasmid>
    </source>
</reference>
<sequence length="199" mass="21475">MKAIDRIQGRAYPLGLANVDTDAIISAEYLKKITRKGMGAGAFATMRSVAGNIFDDPAYSGAPILIAGANFGCGSSREHAAWAILDMGVQVVIAPSFSDIFSGNAFKNGILTIDLPQEEIGALLLAAKAGELVVDLPDQSIRTADGRIYRFSMDPFRKNCLVNGLDEIGITLQMEDDIADYEKRAQERTPWLFSRSIAA</sequence>
<dbReference type="PROSITE" id="PS00444">
    <property type="entry name" value="POLYPRENYL_SYNTHASE_2"/>
    <property type="match status" value="1"/>
</dbReference>
<dbReference type="InterPro" id="IPR015928">
    <property type="entry name" value="Aconitase/3IPM_dehydase_swvl"/>
</dbReference>
<keyword evidence="9 10" id="KW-0100">Branched-chain amino acid biosynthesis</keyword>
<dbReference type="PANTHER" id="PTHR43345">
    <property type="entry name" value="3-ISOPROPYLMALATE DEHYDRATASE SMALL SUBUNIT 2-RELATED-RELATED"/>
    <property type="match status" value="1"/>
</dbReference>
<evidence type="ECO:0000256" key="1">
    <source>
        <dbReference type="ARBA" id="ARBA00000491"/>
    </source>
</evidence>
<name>A0A0K0VL06_9SPHN</name>
<dbReference type="SUPFAM" id="SSF52016">
    <property type="entry name" value="LeuD/IlvD-like"/>
    <property type="match status" value="1"/>
</dbReference>
<evidence type="ECO:0000256" key="4">
    <source>
        <dbReference type="ARBA" id="ARBA00009845"/>
    </source>
</evidence>
<evidence type="ECO:0000256" key="6">
    <source>
        <dbReference type="ARBA" id="ARBA00022430"/>
    </source>
</evidence>
<comment type="subunit">
    <text evidence="5 10">Heterodimer of LeuC and LeuD.</text>
</comment>
<dbReference type="Pfam" id="PF00694">
    <property type="entry name" value="Aconitase_C"/>
    <property type="match status" value="1"/>
</dbReference>
<evidence type="ECO:0000256" key="2">
    <source>
        <dbReference type="ARBA" id="ARBA00002695"/>
    </source>
</evidence>
<dbReference type="InterPro" id="IPR050075">
    <property type="entry name" value="LeuD"/>
</dbReference>
<dbReference type="NCBIfam" id="TIGR00171">
    <property type="entry name" value="leuD"/>
    <property type="match status" value="1"/>
</dbReference>
<proteinExistence type="inferred from homology"/>
<geneLocation type="plasmid" evidence="12">
    <name>pMEA02</name>
</geneLocation>
<comment type="similarity">
    <text evidence="4 10">Belongs to the LeuD family. LeuD type 1 subfamily.</text>
</comment>
<organism evidence="12">
    <name type="scientific">Sphingobium sp. MEA3-1</name>
    <dbReference type="NCBI Taxonomy" id="1082478"/>
    <lineage>
        <taxon>Bacteria</taxon>
        <taxon>Pseudomonadati</taxon>
        <taxon>Pseudomonadota</taxon>
        <taxon>Alphaproteobacteria</taxon>
        <taxon>Sphingomonadales</taxon>
        <taxon>Sphingomonadaceae</taxon>
        <taxon>Sphingobium</taxon>
    </lineage>
</organism>
<dbReference type="GO" id="GO:0009098">
    <property type="term" value="P:L-leucine biosynthetic process"/>
    <property type="evidence" value="ECO:0007669"/>
    <property type="project" value="UniProtKB-UniRule"/>
</dbReference>
<accession>A0A0K0VL06</accession>
<dbReference type="UniPathway" id="UPA00048">
    <property type="reaction ID" value="UER00071"/>
</dbReference>
<dbReference type="CDD" id="cd01577">
    <property type="entry name" value="IPMI_Swivel"/>
    <property type="match status" value="1"/>
</dbReference>
<evidence type="ECO:0000256" key="3">
    <source>
        <dbReference type="ARBA" id="ARBA00004729"/>
    </source>
</evidence>
<dbReference type="EMBL" id="KP752077">
    <property type="protein sequence ID" value="AKS10301.1"/>
    <property type="molecule type" value="Genomic_DNA"/>
</dbReference>
<dbReference type="GO" id="GO:0009316">
    <property type="term" value="C:3-isopropylmalate dehydratase complex"/>
    <property type="evidence" value="ECO:0007669"/>
    <property type="project" value="InterPro"/>
</dbReference>
<protein>
    <recommendedName>
        <fullName evidence="10">3-isopropylmalate dehydratase small subunit</fullName>
        <ecNumber evidence="10">4.2.1.33</ecNumber>
    </recommendedName>
    <alternativeName>
        <fullName evidence="10">Alpha-IPM isomerase</fullName>
        <shortName evidence="10">IPMI</shortName>
    </alternativeName>
    <alternativeName>
        <fullName evidence="10">Isopropylmalate isomerase</fullName>
    </alternativeName>
</protein>
<gene>
    <name evidence="10" type="primary">leuD</name>
</gene>
<evidence type="ECO:0000256" key="5">
    <source>
        <dbReference type="ARBA" id="ARBA00011271"/>
    </source>
</evidence>
<keyword evidence="8 10" id="KW-0456">Lyase</keyword>
<keyword evidence="12" id="KW-0614">Plasmid</keyword>
<evidence type="ECO:0000256" key="7">
    <source>
        <dbReference type="ARBA" id="ARBA00022605"/>
    </source>
</evidence>
<dbReference type="PANTHER" id="PTHR43345:SF5">
    <property type="entry name" value="3-ISOPROPYLMALATE DEHYDRATASE SMALL SUBUNIT"/>
    <property type="match status" value="1"/>
</dbReference>
<dbReference type="InterPro" id="IPR033940">
    <property type="entry name" value="IPMI_Swivel"/>
</dbReference>
<dbReference type="InterPro" id="IPR004431">
    <property type="entry name" value="3-IsopropMal_deHydase_ssu"/>
</dbReference>
<feature type="domain" description="Aconitase A/isopropylmalate dehydratase small subunit swivel" evidence="11">
    <location>
        <begin position="6"/>
        <end position="118"/>
    </location>
</feature>
<dbReference type="Gene3D" id="3.20.19.10">
    <property type="entry name" value="Aconitase, domain 4"/>
    <property type="match status" value="1"/>
</dbReference>
<evidence type="ECO:0000259" key="11">
    <source>
        <dbReference type="Pfam" id="PF00694"/>
    </source>
</evidence>
<comment type="catalytic activity">
    <reaction evidence="1 10">
        <text>(2R,3S)-3-isopropylmalate = (2S)-2-isopropylmalate</text>
        <dbReference type="Rhea" id="RHEA:32287"/>
        <dbReference type="ChEBI" id="CHEBI:1178"/>
        <dbReference type="ChEBI" id="CHEBI:35121"/>
        <dbReference type="EC" id="4.2.1.33"/>
    </reaction>
</comment>
<keyword evidence="6 10" id="KW-0432">Leucine biosynthesis</keyword>
<keyword evidence="7 10" id="KW-0028">Amino-acid biosynthesis</keyword>
<evidence type="ECO:0000313" key="12">
    <source>
        <dbReference type="EMBL" id="AKS10301.1"/>
    </source>
</evidence>
<dbReference type="NCBIfam" id="NF002458">
    <property type="entry name" value="PRK01641.1"/>
    <property type="match status" value="1"/>
</dbReference>
<evidence type="ECO:0000256" key="10">
    <source>
        <dbReference type="HAMAP-Rule" id="MF_01031"/>
    </source>
</evidence>
<evidence type="ECO:0000256" key="9">
    <source>
        <dbReference type="ARBA" id="ARBA00023304"/>
    </source>
</evidence>
<dbReference type="InterPro" id="IPR000573">
    <property type="entry name" value="AconitaseA/IPMdHydase_ssu_swvl"/>
</dbReference>
<comment type="pathway">
    <text evidence="3 10">Amino-acid biosynthesis; L-leucine biosynthesis; L-leucine from 3-methyl-2-oxobutanoate: step 2/4.</text>
</comment>
<evidence type="ECO:0000256" key="8">
    <source>
        <dbReference type="ARBA" id="ARBA00023239"/>
    </source>
</evidence>